<evidence type="ECO:0000256" key="5">
    <source>
        <dbReference type="SAM" id="MobiDB-lite"/>
    </source>
</evidence>
<dbReference type="AlphaFoldDB" id="A0A0C2XKC3"/>
<proteinExistence type="predicted"/>
<keyword evidence="3" id="KW-0804">Transcription</keyword>
<gene>
    <name evidence="6" type="ORF">M378DRAFT_157757</name>
</gene>
<comment type="subcellular location">
    <subcellularLocation>
        <location evidence="1">Nucleus</location>
    </subcellularLocation>
</comment>
<dbReference type="InterPro" id="IPR007811">
    <property type="entry name" value="RPC4"/>
</dbReference>
<protein>
    <submittedName>
        <fullName evidence="6">Uncharacterized protein</fullName>
    </submittedName>
</protein>
<dbReference type="PANTHER" id="PTHR13408:SF0">
    <property type="entry name" value="DNA-DIRECTED RNA POLYMERASE III SUBUNIT RPC4"/>
    <property type="match status" value="1"/>
</dbReference>
<dbReference type="GO" id="GO:0042797">
    <property type="term" value="P:tRNA transcription by RNA polymerase III"/>
    <property type="evidence" value="ECO:0007669"/>
    <property type="project" value="TreeGrafter"/>
</dbReference>
<dbReference type="PANTHER" id="PTHR13408">
    <property type="entry name" value="DNA-DIRECTED RNA POLYMERASE III"/>
    <property type="match status" value="1"/>
</dbReference>
<evidence type="ECO:0000256" key="3">
    <source>
        <dbReference type="ARBA" id="ARBA00023163"/>
    </source>
</evidence>
<dbReference type="EMBL" id="KN818226">
    <property type="protein sequence ID" value="KIL69493.1"/>
    <property type="molecule type" value="Genomic_DNA"/>
</dbReference>
<feature type="compositionally biased region" description="Polar residues" evidence="5">
    <location>
        <begin position="24"/>
        <end position="41"/>
    </location>
</feature>
<dbReference type="GO" id="GO:0005666">
    <property type="term" value="C:RNA polymerase III complex"/>
    <property type="evidence" value="ECO:0007669"/>
    <property type="project" value="InterPro"/>
</dbReference>
<dbReference type="HOGENOM" id="CLU_033578_0_0_1"/>
<evidence type="ECO:0000313" key="6">
    <source>
        <dbReference type="EMBL" id="KIL69493.1"/>
    </source>
</evidence>
<dbReference type="GO" id="GO:0003677">
    <property type="term" value="F:DNA binding"/>
    <property type="evidence" value="ECO:0007669"/>
    <property type="project" value="InterPro"/>
</dbReference>
<keyword evidence="2" id="KW-0240">DNA-directed RNA polymerase</keyword>
<dbReference type="Pfam" id="PF05132">
    <property type="entry name" value="RNA_pol_Rpc4"/>
    <property type="match status" value="1"/>
</dbReference>
<feature type="compositionally biased region" description="Polar residues" evidence="5">
    <location>
        <begin position="1"/>
        <end position="11"/>
    </location>
</feature>
<evidence type="ECO:0000256" key="4">
    <source>
        <dbReference type="ARBA" id="ARBA00023242"/>
    </source>
</evidence>
<evidence type="ECO:0000256" key="2">
    <source>
        <dbReference type="ARBA" id="ARBA00022478"/>
    </source>
</evidence>
<feature type="region of interest" description="Disordered" evidence="5">
    <location>
        <begin position="1"/>
        <end position="57"/>
    </location>
</feature>
<dbReference type="OrthoDB" id="5836119at2759"/>
<dbReference type="InParanoid" id="A0A0C2XKC3"/>
<sequence>MGPALSTSASSRPIGRLGIASPAMPSTSGPTAKTATASSVKHSGLESLDHDEDEELFSEPDEGVEMIDLQSVQRLDWTAPESLRRIRKAETQGKQERHEEMGTDNLTNRSDELHLAADTDFQEDPILELQTQSLFSIQFPTPFPTFSPAPDLCSQGVVNPKHDGMSRKVTFALDTKPPTVPTPSTSSTTGTEQPSESKASEAVDGVIGQLELYRNGTIRIRMPNGILFDMKSATQLAFQEQAVILNRADNRLTVLGEIDKRYVVSPDVDALLVAMDVADRSVGVAEIEEGLIAMDTT</sequence>
<reference evidence="6 7" key="1">
    <citation type="submission" date="2014-04" db="EMBL/GenBank/DDBJ databases">
        <title>Evolutionary Origins and Diversification of the Mycorrhizal Mutualists.</title>
        <authorList>
            <consortium name="DOE Joint Genome Institute"/>
            <consortium name="Mycorrhizal Genomics Consortium"/>
            <person name="Kohler A."/>
            <person name="Kuo A."/>
            <person name="Nagy L.G."/>
            <person name="Floudas D."/>
            <person name="Copeland A."/>
            <person name="Barry K.W."/>
            <person name="Cichocki N."/>
            <person name="Veneault-Fourrey C."/>
            <person name="LaButti K."/>
            <person name="Lindquist E.A."/>
            <person name="Lipzen A."/>
            <person name="Lundell T."/>
            <person name="Morin E."/>
            <person name="Murat C."/>
            <person name="Riley R."/>
            <person name="Ohm R."/>
            <person name="Sun H."/>
            <person name="Tunlid A."/>
            <person name="Henrissat B."/>
            <person name="Grigoriev I.V."/>
            <person name="Hibbett D.S."/>
            <person name="Martin F."/>
        </authorList>
    </citation>
    <scope>NUCLEOTIDE SEQUENCE [LARGE SCALE GENOMIC DNA]</scope>
    <source>
        <strain evidence="6 7">Koide BX008</strain>
    </source>
</reference>
<dbReference type="Proteomes" id="UP000054549">
    <property type="component" value="Unassembled WGS sequence"/>
</dbReference>
<evidence type="ECO:0000313" key="7">
    <source>
        <dbReference type="Proteomes" id="UP000054549"/>
    </source>
</evidence>
<evidence type="ECO:0000256" key="1">
    <source>
        <dbReference type="ARBA" id="ARBA00004123"/>
    </source>
</evidence>
<feature type="compositionally biased region" description="Low complexity" evidence="5">
    <location>
        <begin position="182"/>
        <end position="197"/>
    </location>
</feature>
<dbReference type="STRING" id="946122.A0A0C2XKC3"/>
<dbReference type="FunCoup" id="A0A0C2XKC3">
    <property type="interactions" value="44"/>
</dbReference>
<accession>A0A0C2XKC3</accession>
<keyword evidence="4" id="KW-0539">Nucleus</keyword>
<name>A0A0C2XKC3_AMAMK</name>
<feature type="region of interest" description="Disordered" evidence="5">
    <location>
        <begin position="173"/>
        <end position="201"/>
    </location>
</feature>
<keyword evidence="7" id="KW-1185">Reference proteome</keyword>
<organism evidence="6 7">
    <name type="scientific">Amanita muscaria (strain Koide BX008)</name>
    <dbReference type="NCBI Taxonomy" id="946122"/>
    <lineage>
        <taxon>Eukaryota</taxon>
        <taxon>Fungi</taxon>
        <taxon>Dikarya</taxon>
        <taxon>Basidiomycota</taxon>
        <taxon>Agaricomycotina</taxon>
        <taxon>Agaricomycetes</taxon>
        <taxon>Agaricomycetidae</taxon>
        <taxon>Agaricales</taxon>
        <taxon>Pluteineae</taxon>
        <taxon>Amanitaceae</taxon>
        <taxon>Amanita</taxon>
    </lineage>
</organism>